<keyword evidence="7" id="KW-0479">Metal-binding</keyword>
<keyword evidence="4" id="KW-0808">Transferase</keyword>
<keyword evidence="13" id="KW-0239">DNA-directed DNA polymerase</keyword>
<dbReference type="InterPro" id="IPR014143">
    <property type="entry name" value="NHEJ_ligase_prk"/>
</dbReference>
<dbReference type="PANTHER" id="PTHR42705">
    <property type="entry name" value="BIFUNCTIONAL NON-HOMOLOGOUS END JOINING PROTEIN LIGD"/>
    <property type="match status" value="1"/>
</dbReference>
<dbReference type="GO" id="GO:0004527">
    <property type="term" value="F:exonuclease activity"/>
    <property type="evidence" value="ECO:0007669"/>
    <property type="project" value="UniProtKB-KW"/>
</dbReference>
<protein>
    <recommendedName>
        <fullName evidence="2">DNA ligase (ATP)</fullName>
        <ecNumber evidence="2">6.5.1.1</ecNumber>
    </recommendedName>
    <alternativeName>
        <fullName evidence="19">NHEJ DNA polymerase</fullName>
    </alternativeName>
</protein>
<evidence type="ECO:0000256" key="12">
    <source>
        <dbReference type="ARBA" id="ARBA00022840"/>
    </source>
</evidence>
<dbReference type="PROSITE" id="PS50160">
    <property type="entry name" value="DNA_LIGASE_A3"/>
    <property type="match status" value="1"/>
</dbReference>
<evidence type="ECO:0000256" key="11">
    <source>
        <dbReference type="ARBA" id="ARBA00022839"/>
    </source>
</evidence>
<evidence type="ECO:0000256" key="3">
    <source>
        <dbReference type="ARBA" id="ARBA00022598"/>
    </source>
</evidence>
<keyword evidence="3 22" id="KW-0436">Ligase</keyword>
<dbReference type="InterPro" id="IPR014145">
    <property type="entry name" value="LigD_pol_dom"/>
</dbReference>
<dbReference type="GO" id="GO:0006281">
    <property type="term" value="P:DNA repair"/>
    <property type="evidence" value="ECO:0007669"/>
    <property type="project" value="UniProtKB-KW"/>
</dbReference>
<evidence type="ECO:0000313" key="22">
    <source>
        <dbReference type="EMBL" id="RBL90907.1"/>
    </source>
</evidence>
<sequence length="632" mass="71952">MLATLATTATDKPGWLYEIKWDGYRALAFLNKGEVELRSRNNASFNKKYFPVYQALQQWKVNAVVDGEIVVINEEGMPIFSALQNWRNEADGILVYYLFDMLWLNGKNITMLPLLQRKKLLEQLMPVDDSILRFSEGFITEGTDFFKQAQKLNLEGIIAKKTDSSYYPGTRSGEWLKIKTSSRQEVVIGGYTKNEGSSKPFSSLLVGVYEKGKLQYTGKIGTGFSITQQRELLQRFKPLEIKKTPFAAEPDVNKASLFRPHPPKATAVWLKPQLICEVSFREMTPDGVMRHPSFEGMRNDKSPAQVVAEKPVKVSNVKKTDILLNPGEETQVRTIKGHALKFTNLSKLYWPEDHITKRDMINYYYAIAPYMVPYLKDRPQSLNRFPNGIHGASFYQKDVSGKAPSWASTFPYRSDDDNREKEYLVGDDEATLLYMASLGCIEINPWSSRRQQPDHPDWCIIDLDPDQTTFDQVIEAARVTHDILHAAGIPGYCKTSGSAGLHIYIPLGALYTYEQSREFARVIATMVHARIPDITSIERATSRRKRKMYIDFLQNRPKATVAAPYSLRPKPGATVSMPLHWEEVKKGMKMKDFNIHNAVERLLKEGDIFKPVLGKGINMRVAVTKLEKQLRG</sequence>
<dbReference type="Gene3D" id="3.30.1490.70">
    <property type="match status" value="1"/>
</dbReference>
<keyword evidence="11" id="KW-0269">Exonuclease</keyword>
<dbReference type="InterPro" id="IPR012309">
    <property type="entry name" value="DNA_ligase_ATP-dep_C"/>
</dbReference>
<keyword evidence="8" id="KW-0547">Nucleotide-binding</keyword>
<accession>A0A365XX41</accession>
<dbReference type="GO" id="GO:0003677">
    <property type="term" value="F:DNA binding"/>
    <property type="evidence" value="ECO:0007669"/>
    <property type="project" value="UniProtKB-KW"/>
</dbReference>
<keyword evidence="10" id="KW-0378">Hydrolase</keyword>
<reference evidence="22 23" key="1">
    <citation type="submission" date="2018-05" db="EMBL/GenBank/DDBJ databases">
        <title>Chitinophaga sp. K3CV102501T nov., isolated from isolated from a monsoon evergreen broad-leaved forest soil.</title>
        <authorList>
            <person name="Lv Y."/>
        </authorList>
    </citation>
    <scope>NUCLEOTIDE SEQUENCE [LARGE SCALE GENOMIC DNA]</scope>
    <source>
        <strain evidence="22 23">GDMCC 1.1325</strain>
    </source>
</reference>
<proteinExistence type="predicted"/>
<evidence type="ECO:0000256" key="19">
    <source>
        <dbReference type="ARBA" id="ARBA00029943"/>
    </source>
</evidence>
<dbReference type="InterPro" id="IPR012340">
    <property type="entry name" value="NA-bd_OB-fold"/>
</dbReference>
<evidence type="ECO:0000256" key="18">
    <source>
        <dbReference type="ARBA" id="ARBA00023268"/>
    </source>
</evidence>
<dbReference type="CDD" id="cd07906">
    <property type="entry name" value="Adenylation_DNA_ligase_LigD_LigC"/>
    <property type="match status" value="1"/>
</dbReference>
<dbReference type="NCBIfam" id="TIGR02779">
    <property type="entry name" value="NHEJ_ligase_lig"/>
    <property type="match status" value="1"/>
</dbReference>
<keyword evidence="9" id="KW-0227">DNA damage</keyword>
<dbReference type="Gene3D" id="2.40.50.140">
    <property type="entry name" value="Nucleic acid-binding proteins"/>
    <property type="match status" value="1"/>
</dbReference>
<comment type="cofactor">
    <cofactor evidence="1">
        <name>Mn(2+)</name>
        <dbReference type="ChEBI" id="CHEBI:29035"/>
    </cofactor>
</comment>
<dbReference type="CDD" id="cd07971">
    <property type="entry name" value="OBF_DNA_ligase_LigD"/>
    <property type="match status" value="1"/>
</dbReference>
<dbReference type="GO" id="GO:0046872">
    <property type="term" value="F:metal ion binding"/>
    <property type="evidence" value="ECO:0007669"/>
    <property type="project" value="UniProtKB-KW"/>
</dbReference>
<dbReference type="PANTHER" id="PTHR42705:SF2">
    <property type="entry name" value="BIFUNCTIONAL NON-HOMOLOGOUS END JOINING PROTEIN LIGD"/>
    <property type="match status" value="1"/>
</dbReference>
<evidence type="ECO:0000256" key="17">
    <source>
        <dbReference type="ARBA" id="ARBA00023211"/>
    </source>
</evidence>
<dbReference type="NCBIfam" id="TIGR02776">
    <property type="entry name" value="NHEJ_ligase_prk"/>
    <property type="match status" value="1"/>
</dbReference>
<evidence type="ECO:0000259" key="21">
    <source>
        <dbReference type="PROSITE" id="PS50160"/>
    </source>
</evidence>
<evidence type="ECO:0000256" key="13">
    <source>
        <dbReference type="ARBA" id="ARBA00022932"/>
    </source>
</evidence>
<name>A0A365XX41_9BACT</name>
<dbReference type="GO" id="GO:0006310">
    <property type="term" value="P:DNA recombination"/>
    <property type="evidence" value="ECO:0007669"/>
    <property type="project" value="UniProtKB-KW"/>
</dbReference>
<dbReference type="Proteomes" id="UP000253410">
    <property type="component" value="Unassembled WGS sequence"/>
</dbReference>
<dbReference type="InterPro" id="IPR014146">
    <property type="entry name" value="LigD_ligase_dom"/>
</dbReference>
<evidence type="ECO:0000256" key="20">
    <source>
        <dbReference type="ARBA" id="ARBA00034003"/>
    </source>
</evidence>
<keyword evidence="6" id="KW-0540">Nuclease</keyword>
<dbReference type="CDD" id="cd04865">
    <property type="entry name" value="LigD_Pol_like_2"/>
    <property type="match status" value="1"/>
</dbReference>
<evidence type="ECO:0000313" key="23">
    <source>
        <dbReference type="Proteomes" id="UP000253410"/>
    </source>
</evidence>
<feature type="domain" description="ATP-dependent DNA ligase family profile" evidence="21">
    <location>
        <begin position="87"/>
        <end position="221"/>
    </location>
</feature>
<dbReference type="EC" id="6.5.1.1" evidence="2"/>
<dbReference type="OrthoDB" id="9802472at2"/>
<evidence type="ECO:0000256" key="5">
    <source>
        <dbReference type="ARBA" id="ARBA00022695"/>
    </source>
</evidence>
<evidence type="ECO:0000256" key="14">
    <source>
        <dbReference type="ARBA" id="ARBA00023125"/>
    </source>
</evidence>
<organism evidence="22 23">
    <name type="scientific">Chitinophaga flava</name>
    <dbReference type="NCBI Taxonomy" id="2259036"/>
    <lineage>
        <taxon>Bacteria</taxon>
        <taxon>Pseudomonadati</taxon>
        <taxon>Bacteroidota</taxon>
        <taxon>Chitinophagia</taxon>
        <taxon>Chitinophagales</taxon>
        <taxon>Chitinophagaceae</taxon>
        <taxon>Chitinophaga</taxon>
    </lineage>
</organism>
<evidence type="ECO:0000256" key="7">
    <source>
        <dbReference type="ARBA" id="ARBA00022723"/>
    </source>
</evidence>
<keyword evidence="15" id="KW-0233">DNA recombination</keyword>
<dbReference type="InterPro" id="IPR012310">
    <property type="entry name" value="DNA_ligase_ATP-dep_cent"/>
</dbReference>
<keyword evidence="5" id="KW-0548">Nucleotidyltransferase</keyword>
<gene>
    <name evidence="22" type="primary">ligD</name>
    <name evidence="22" type="ORF">DF182_20330</name>
</gene>
<dbReference type="EMBL" id="QFFJ01000002">
    <property type="protein sequence ID" value="RBL90907.1"/>
    <property type="molecule type" value="Genomic_DNA"/>
</dbReference>
<dbReference type="Gene3D" id="3.90.920.10">
    <property type="entry name" value="DNA primase, PRIM domain"/>
    <property type="match status" value="1"/>
</dbReference>
<dbReference type="GO" id="GO:0003910">
    <property type="term" value="F:DNA ligase (ATP) activity"/>
    <property type="evidence" value="ECO:0007669"/>
    <property type="project" value="UniProtKB-EC"/>
</dbReference>
<keyword evidence="18" id="KW-0511">Multifunctional enzyme</keyword>
<evidence type="ECO:0000256" key="6">
    <source>
        <dbReference type="ARBA" id="ARBA00022722"/>
    </source>
</evidence>
<dbReference type="GO" id="GO:0003887">
    <property type="term" value="F:DNA-directed DNA polymerase activity"/>
    <property type="evidence" value="ECO:0007669"/>
    <property type="project" value="UniProtKB-KW"/>
</dbReference>
<keyword evidence="12" id="KW-0067">ATP-binding</keyword>
<evidence type="ECO:0000256" key="16">
    <source>
        <dbReference type="ARBA" id="ARBA00023204"/>
    </source>
</evidence>
<dbReference type="Pfam" id="PF01068">
    <property type="entry name" value="DNA_ligase_A_M"/>
    <property type="match status" value="1"/>
</dbReference>
<dbReference type="Gene3D" id="3.30.470.30">
    <property type="entry name" value="DNA ligase/mRNA capping enzyme"/>
    <property type="match status" value="1"/>
</dbReference>
<evidence type="ECO:0000256" key="15">
    <source>
        <dbReference type="ARBA" id="ARBA00023172"/>
    </source>
</evidence>
<evidence type="ECO:0000256" key="10">
    <source>
        <dbReference type="ARBA" id="ARBA00022801"/>
    </source>
</evidence>
<dbReference type="Pfam" id="PF04679">
    <property type="entry name" value="DNA_ligase_A_C"/>
    <property type="match status" value="1"/>
</dbReference>
<keyword evidence="16" id="KW-0234">DNA repair</keyword>
<dbReference type="SUPFAM" id="SSF56091">
    <property type="entry name" value="DNA ligase/mRNA capping enzyme, catalytic domain"/>
    <property type="match status" value="1"/>
</dbReference>
<evidence type="ECO:0000256" key="4">
    <source>
        <dbReference type="ARBA" id="ARBA00022679"/>
    </source>
</evidence>
<keyword evidence="17" id="KW-0464">Manganese</keyword>
<evidence type="ECO:0000256" key="8">
    <source>
        <dbReference type="ARBA" id="ARBA00022741"/>
    </source>
</evidence>
<comment type="catalytic activity">
    <reaction evidence="20">
        <text>ATP + (deoxyribonucleotide)n-3'-hydroxyl + 5'-phospho-(deoxyribonucleotide)m = (deoxyribonucleotide)n+m + AMP + diphosphate.</text>
        <dbReference type="EC" id="6.5.1.1"/>
    </reaction>
</comment>
<evidence type="ECO:0000256" key="2">
    <source>
        <dbReference type="ARBA" id="ARBA00012727"/>
    </source>
</evidence>
<dbReference type="AlphaFoldDB" id="A0A365XX41"/>
<dbReference type="InterPro" id="IPR052171">
    <property type="entry name" value="NHEJ_LigD"/>
</dbReference>
<keyword evidence="14" id="KW-0238">DNA-binding</keyword>
<keyword evidence="23" id="KW-1185">Reference proteome</keyword>
<dbReference type="SUPFAM" id="SSF50249">
    <property type="entry name" value="Nucleic acid-binding proteins"/>
    <property type="match status" value="1"/>
</dbReference>
<evidence type="ECO:0000256" key="9">
    <source>
        <dbReference type="ARBA" id="ARBA00022763"/>
    </source>
</evidence>
<comment type="caution">
    <text evidence="22">The sequence shown here is derived from an EMBL/GenBank/DDBJ whole genome shotgun (WGS) entry which is preliminary data.</text>
</comment>
<dbReference type="Pfam" id="PF21686">
    <property type="entry name" value="LigD_Prim-Pol"/>
    <property type="match status" value="1"/>
</dbReference>
<dbReference type="NCBIfam" id="TIGR02778">
    <property type="entry name" value="ligD_pol"/>
    <property type="match status" value="1"/>
</dbReference>
<evidence type="ECO:0000256" key="1">
    <source>
        <dbReference type="ARBA" id="ARBA00001936"/>
    </source>
</evidence>
<dbReference type="GO" id="GO:0005524">
    <property type="term" value="F:ATP binding"/>
    <property type="evidence" value="ECO:0007669"/>
    <property type="project" value="UniProtKB-KW"/>
</dbReference>